<dbReference type="Proteomes" id="UP000316437">
    <property type="component" value="Unassembled WGS sequence"/>
</dbReference>
<organism evidence="2 3">
    <name type="scientific">Chryseobacterium aquifrigidense</name>
    <dbReference type="NCBI Taxonomy" id="558021"/>
    <lineage>
        <taxon>Bacteria</taxon>
        <taxon>Pseudomonadati</taxon>
        <taxon>Bacteroidota</taxon>
        <taxon>Flavobacteriia</taxon>
        <taxon>Flavobacteriales</taxon>
        <taxon>Weeksellaceae</taxon>
        <taxon>Chryseobacterium group</taxon>
        <taxon>Chryseobacterium</taxon>
    </lineage>
</organism>
<comment type="caution">
    <text evidence="2">The sequence shown here is derived from an EMBL/GenBank/DDBJ whole genome shotgun (WGS) entry which is preliminary data.</text>
</comment>
<proteinExistence type="predicted"/>
<keyword evidence="1" id="KW-0472">Membrane</keyword>
<evidence type="ECO:0000313" key="3">
    <source>
        <dbReference type="Proteomes" id="UP000316437"/>
    </source>
</evidence>
<evidence type="ECO:0000313" key="2">
    <source>
        <dbReference type="EMBL" id="TQM21082.1"/>
    </source>
</evidence>
<evidence type="ECO:0000256" key="1">
    <source>
        <dbReference type="SAM" id="Phobius"/>
    </source>
</evidence>
<keyword evidence="1" id="KW-0812">Transmembrane</keyword>
<dbReference type="AlphaFoldDB" id="A0A543EHM7"/>
<protein>
    <recommendedName>
        <fullName evidence="4">Lipoprotein</fullName>
    </recommendedName>
</protein>
<evidence type="ECO:0008006" key="4">
    <source>
        <dbReference type="Google" id="ProtNLM"/>
    </source>
</evidence>
<keyword evidence="3" id="KW-1185">Reference proteome</keyword>
<feature type="transmembrane region" description="Helical" evidence="1">
    <location>
        <begin position="92"/>
        <end position="109"/>
    </location>
</feature>
<gene>
    <name evidence="2" type="ORF">FB551_0763</name>
</gene>
<accession>A0A543EHM7</accession>
<dbReference type="EMBL" id="VFPD01000001">
    <property type="protein sequence ID" value="TQM21082.1"/>
    <property type="molecule type" value="Genomic_DNA"/>
</dbReference>
<keyword evidence="1" id="KW-1133">Transmembrane helix</keyword>
<name>A0A543EHM7_9FLAO</name>
<reference evidence="2 3" key="1">
    <citation type="submission" date="2019-06" db="EMBL/GenBank/DDBJ databases">
        <title>Sorghum-associated microbial communities from plants grown in Nebraska, USA.</title>
        <authorList>
            <person name="Schachtman D."/>
        </authorList>
    </citation>
    <scope>NUCLEOTIDE SEQUENCE [LARGE SCALE GENOMIC DNA]</scope>
    <source>
        <strain evidence="2 3">110</strain>
    </source>
</reference>
<dbReference type="PROSITE" id="PS51257">
    <property type="entry name" value="PROKAR_LIPOPROTEIN"/>
    <property type="match status" value="1"/>
</dbReference>
<sequence>MSLKNLNTDKFTKNLLAVFFAFCIIISSCAIKNSIKQFLNFDTPTHSHINSASKGKFYSLSSSLKCKFCKEKEVLVKDHSIKDFSLSDVQELIAFTFIVLCGAFLLVKVSEHPFYNTSKIRGRLPIFLQYRKLII</sequence>